<dbReference type="AlphaFoldDB" id="A0A1M5MSQ7"/>
<proteinExistence type="predicted"/>
<protein>
    <submittedName>
        <fullName evidence="1">Uncharacterized protein</fullName>
    </submittedName>
</protein>
<dbReference type="RefSeq" id="WP_073299854.1">
    <property type="nucleotide sequence ID" value="NZ_FQXA01000002.1"/>
</dbReference>
<name>A0A1M5MSQ7_9GAMM</name>
<gene>
    <name evidence="1" type="ORF">SAMN02744645_1464</name>
</gene>
<sequence length="238" mass="26802">MPGFEIFNDAGYKIAGNDYPNLVLYGKGQLTTTDFNINGPGFDGRSYIGSAVVPDDGGTVRFYRSISGHHMVEQGGRIFSESRGALFEYYSFGPVVADESSGGFELYREDGQLMFCTARPFLRLAGVYVDTRKPDNPEVMNASGYAFTAKTAFAQGTRKFAFQFSNAHLQYRLYRFADRPYSVSYEYVRAAALMADGTFKCRYLNRYNWTHSIERRRVWEVANGDAPQRMLIADVTGL</sequence>
<dbReference type="Proteomes" id="UP000184000">
    <property type="component" value="Unassembled WGS sequence"/>
</dbReference>
<accession>A0A1M5MSQ7</accession>
<organism evidence="1 2">
    <name type="scientific">Stutzerimonas xanthomarina DSM 18231</name>
    <dbReference type="NCBI Taxonomy" id="1403346"/>
    <lineage>
        <taxon>Bacteria</taxon>
        <taxon>Pseudomonadati</taxon>
        <taxon>Pseudomonadota</taxon>
        <taxon>Gammaproteobacteria</taxon>
        <taxon>Pseudomonadales</taxon>
        <taxon>Pseudomonadaceae</taxon>
        <taxon>Stutzerimonas</taxon>
    </lineage>
</organism>
<evidence type="ECO:0000313" key="2">
    <source>
        <dbReference type="Proteomes" id="UP000184000"/>
    </source>
</evidence>
<dbReference type="GeneID" id="98638159"/>
<dbReference type="EMBL" id="FQXA01000002">
    <property type="protein sequence ID" value="SHG80276.1"/>
    <property type="molecule type" value="Genomic_DNA"/>
</dbReference>
<reference evidence="1 2" key="1">
    <citation type="submission" date="2016-11" db="EMBL/GenBank/DDBJ databases">
        <authorList>
            <person name="Jaros S."/>
            <person name="Januszkiewicz K."/>
            <person name="Wedrychowicz H."/>
        </authorList>
    </citation>
    <scope>NUCLEOTIDE SEQUENCE [LARGE SCALE GENOMIC DNA]</scope>
    <source>
        <strain evidence="1 2">DSM 18231</strain>
    </source>
</reference>
<evidence type="ECO:0000313" key="1">
    <source>
        <dbReference type="EMBL" id="SHG80276.1"/>
    </source>
</evidence>